<evidence type="ECO:0000313" key="3">
    <source>
        <dbReference type="EMBL" id="GAA4850857.1"/>
    </source>
</evidence>
<reference evidence="4" key="1">
    <citation type="journal article" date="2019" name="Int. J. Syst. Evol. Microbiol.">
        <title>The Global Catalogue of Microorganisms (GCM) 10K type strain sequencing project: providing services to taxonomists for standard genome sequencing and annotation.</title>
        <authorList>
            <consortium name="The Broad Institute Genomics Platform"/>
            <consortium name="The Broad Institute Genome Sequencing Center for Infectious Disease"/>
            <person name="Wu L."/>
            <person name="Ma J."/>
        </authorList>
    </citation>
    <scope>NUCLEOTIDE SEQUENCE [LARGE SCALE GENOMIC DNA]</scope>
    <source>
        <strain evidence="4">JCM 13006</strain>
    </source>
</reference>
<dbReference type="Gene3D" id="3.10.180.10">
    <property type="entry name" value="2,3-Dihydroxybiphenyl 1,2-Dioxygenase, domain 1"/>
    <property type="match status" value="1"/>
</dbReference>
<dbReference type="InterPro" id="IPR037523">
    <property type="entry name" value="VOC_core"/>
</dbReference>
<dbReference type="EMBL" id="BAABIS010000001">
    <property type="protein sequence ID" value="GAA4850857.1"/>
    <property type="molecule type" value="Genomic_DNA"/>
</dbReference>
<accession>A0ABP9DPR2</accession>
<protein>
    <recommendedName>
        <fullName evidence="2">VOC domain-containing protein</fullName>
    </recommendedName>
</protein>
<organism evidence="3 4">
    <name type="scientific">Kitasatospora terrestris</name>
    <dbReference type="NCBI Taxonomy" id="258051"/>
    <lineage>
        <taxon>Bacteria</taxon>
        <taxon>Bacillati</taxon>
        <taxon>Actinomycetota</taxon>
        <taxon>Actinomycetes</taxon>
        <taxon>Kitasatosporales</taxon>
        <taxon>Streptomycetaceae</taxon>
        <taxon>Kitasatospora</taxon>
    </lineage>
</organism>
<dbReference type="InterPro" id="IPR029068">
    <property type="entry name" value="Glyas_Bleomycin-R_OHBP_Dase"/>
</dbReference>
<sequence>MTDIFTAPTYLALDDDPFEPCAGLDAVVLAVPDPGRSAELYRTALALRCTAHHPGLGSYLMEGPGLRQLLVPGSGGVVDLALRVDDAYAAFDYAVDRGAVPVTEPYESGDHWGTVVLATVALGPATHTLVDRGRYLGPYLPGYVAL</sequence>
<comment type="caution">
    <text evidence="3">The sequence shown here is derived from an EMBL/GenBank/DDBJ whole genome shotgun (WGS) entry which is preliminary data.</text>
</comment>
<evidence type="ECO:0000313" key="4">
    <source>
        <dbReference type="Proteomes" id="UP001501752"/>
    </source>
</evidence>
<name>A0ABP9DPR2_9ACTN</name>
<dbReference type="SUPFAM" id="SSF54593">
    <property type="entry name" value="Glyoxalase/Bleomycin resistance protein/Dihydroxybiphenyl dioxygenase"/>
    <property type="match status" value="1"/>
</dbReference>
<evidence type="ECO:0000256" key="1">
    <source>
        <dbReference type="ARBA" id="ARBA00022723"/>
    </source>
</evidence>
<dbReference type="RefSeq" id="WP_345697320.1">
    <property type="nucleotide sequence ID" value="NZ_BAABIS010000001.1"/>
</dbReference>
<dbReference type="CDD" id="cd08342">
    <property type="entry name" value="HPPD_N_like"/>
    <property type="match status" value="1"/>
</dbReference>
<proteinExistence type="predicted"/>
<dbReference type="PROSITE" id="PS51819">
    <property type="entry name" value="VOC"/>
    <property type="match status" value="1"/>
</dbReference>
<dbReference type="Proteomes" id="UP001501752">
    <property type="component" value="Unassembled WGS sequence"/>
</dbReference>
<feature type="domain" description="VOC" evidence="2">
    <location>
        <begin position="23"/>
        <end position="132"/>
    </location>
</feature>
<keyword evidence="1" id="KW-0479">Metal-binding</keyword>
<gene>
    <name evidence="3" type="ORF">GCM10023235_29840</name>
</gene>
<keyword evidence="4" id="KW-1185">Reference proteome</keyword>
<dbReference type="InterPro" id="IPR041736">
    <property type="entry name" value="4OHPhenylPyrv_dOase_N"/>
</dbReference>
<evidence type="ECO:0000259" key="2">
    <source>
        <dbReference type="PROSITE" id="PS51819"/>
    </source>
</evidence>